<dbReference type="Gene3D" id="3.40.50.300">
    <property type="entry name" value="P-loop containing nucleotide triphosphate hydrolases"/>
    <property type="match status" value="1"/>
</dbReference>
<sequence>MDPLDSQLNEVTQWRNQVLGRIKEWLDGLKDIGLAGEAADSEFERVRQASLSDRVAIAFVAEFSRGKSELINALFFSGYGRRVVPSGAGRTTMCPTEFLFEEGQRSGIRLLPIETRSMQTTLLDLKANPALWENQPVNNDDGEDVARQLMRVKETKFVTRAEAEALGLLDQAVAHGDAVEIPRWRHAIVNLPHPLLRQGLTIIDTPGLNALGNEPELTLSVLPSANAVLYVLAADAGVSRSDADVWRDLLATMPRSGRLVVLNKIDGLWDDLRTEEDISGDIYRQAIAVAQTLDVPEGRVFPLSAQKALLARISRNRVLEDRSQVRELEAALADEVLPARRRLIAERLQRFVNDLSGEAGTTLRSRLLAIDEQTEELMTIERNKGDVTASLIKRLSEEKESFQGVFKQLFALRTIVSRQAKSSIELMSPAPIRDMAIRLGVANARSGREFREIFEQISEYVRSKVTQAHMQAKEAHSAVSAVQARMAEEHKLSFPAPKSFSSERYFSEIDEIERAAARAFPSLPIMLPGSRANAQRMVLAASQHLAAVMEKASRELQGWLNTLTMPLDRAMRDQQSQLKRREESLQRMVDARQSLADRLAELQEGHSQAAAQLAELERNQAVIANQLR</sequence>
<feature type="coiled-coil region" evidence="1">
    <location>
        <begin position="585"/>
        <end position="619"/>
    </location>
</feature>
<dbReference type="SUPFAM" id="SSF52540">
    <property type="entry name" value="P-loop containing nucleoside triphosphate hydrolases"/>
    <property type="match status" value="1"/>
</dbReference>
<evidence type="ECO:0000256" key="1">
    <source>
        <dbReference type="SAM" id="Coils"/>
    </source>
</evidence>
<accession>A0ABV7HBA9</accession>
<reference evidence="4" key="1">
    <citation type="journal article" date="2019" name="Int. J. Syst. Evol. Microbiol.">
        <title>The Global Catalogue of Microorganisms (GCM) 10K type strain sequencing project: providing services to taxonomists for standard genome sequencing and annotation.</title>
        <authorList>
            <consortium name="The Broad Institute Genomics Platform"/>
            <consortium name="The Broad Institute Genome Sequencing Center for Infectious Disease"/>
            <person name="Wu L."/>
            <person name="Ma J."/>
        </authorList>
    </citation>
    <scope>NUCLEOTIDE SEQUENCE [LARGE SCALE GENOMIC DNA]</scope>
    <source>
        <strain evidence="4">KCTC 52168</strain>
    </source>
</reference>
<dbReference type="PANTHER" id="PTHR43681">
    <property type="entry name" value="TRANSMEMBRANE GTPASE FZO"/>
    <property type="match status" value="1"/>
</dbReference>
<name>A0ABV7HBA9_9BURK</name>
<evidence type="ECO:0000259" key="2">
    <source>
        <dbReference type="Pfam" id="PF00350"/>
    </source>
</evidence>
<dbReference type="InterPro" id="IPR027417">
    <property type="entry name" value="P-loop_NTPase"/>
</dbReference>
<evidence type="ECO:0000313" key="3">
    <source>
        <dbReference type="EMBL" id="MFC3149047.1"/>
    </source>
</evidence>
<dbReference type="Pfam" id="PF00350">
    <property type="entry name" value="Dynamin_N"/>
    <property type="match status" value="1"/>
</dbReference>
<feature type="domain" description="Dynamin N-terminal" evidence="2">
    <location>
        <begin position="57"/>
        <end position="264"/>
    </location>
</feature>
<dbReference type="Proteomes" id="UP001595556">
    <property type="component" value="Unassembled WGS sequence"/>
</dbReference>
<protein>
    <submittedName>
        <fullName evidence="3">Dynamin family protein</fullName>
    </submittedName>
</protein>
<evidence type="ECO:0000313" key="4">
    <source>
        <dbReference type="Proteomes" id="UP001595556"/>
    </source>
</evidence>
<proteinExistence type="predicted"/>
<keyword evidence="1" id="KW-0175">Coiled coil</keyword>
<comment type="caution">
    <text evidence="3">The sequence shown here is derived from an EMBL/GenBank/DDBJ whole genome shotgun (WGS) entry which is preliminary data.</text>
</comment>
<organism evidence="3 4">
    <name type="scientific">Piscinibacterium candidicorallinum</name>
    <dbReference type="NCBI Taxonomy" id="1793872"/>
    <lineage>
        <taxon>Bacteria</taxon>
        <taxon>Pseudomonadati</taxon>
        <taxon>Pseudomonadota</taxon>
        <taxon>Betaproteobacteria</taxon>
        <taxon>Burkholderiales</taxon>
        <taxon>Piscinibacterium</taxon>
    </lineage>
</organism>
<dbReference type="PANTHER" id="PTHR43681:SF1">
    <property type="entry name" value="SARCALUMENIN"/>
    <property type="match status" value="1"/>
</dbReference>
<gene>
    <name evidence="3" type="ORF">ACFOEN_15580</name>
</gene>
<dbReference type="InterPro" id="IPR045063">
    <property type="entry name" value="Dynamin_N"/>
</dbReference>
<dbReference type="RefSeq" id="WP_377305503.1">
    <property type="nucleotide sequence ID" value="NZ_CP180191.1"/>
</dbReference>
<dbReference type="InterPro" id="IPR051943">
    <property type="entry name" value="TRAFAC_Dynamin-like_GTPase"/>
</dbReference>
<dbReference type="EMBL" id="JBHRTI010000010">
    <property type="protein sequence ID" value="MFC3149047.1"/>
    <property type="molecule type" value="Genomic_DNA"/>
</dbReference>
<keyword evidence="4" id="KW-1185">Reference proteome</keyword>